<dbReference type="InterPro" id="IPR005467">
    <property type="entry name" value="His_kinase_dom"/>
</dbReference>
<evidence type="ECO:0000256" key="11">
    <source>
        <dbReference type="ARBA" id="ARBA00022989"/>
    </source>
</evidence>
<dbReference type="CDD" id="cd00082">
    <property type="entry name" value="HisKA"/>
    <property type="match status" value="1"/>
</dbReference>
<keyword evidence="12 14" id="KW-0902">Two-component regulatory system</keyword>
<keyword evidence="11 14" id="KW-1133">Transmembrane helix</keyword>
<feature type="domain" description="HAMP" evidence="16">
    <location>
        <begin position="190"/>
        <end position="243"/>
    </location>
</feature>
<evidence type="ECO:0000256" key="10">
    <source>
        <dbReference type="ARBA" id="ARBA00022840"/>
    </source>
</evidence>
<dbReference type="InterPro" id="IPR050428">
    <property type="entry name" value="TCS_sensor_his_kinase"/>
</dbReference>
<evidence type="ECO:0000256" key="9">
    <source>
        <dbReference type="ARBA" id="ARBA00022777"/>
    </source>
</evidence>
<dbReference type="EC" id="2.7.13.3" evidence="14"/>
<feature type="transmembrane region" description="Helical" evidence="14">
    <location>
        <begin position="170"/>
        <end position="193"/>
    </location>
</feature>
<accession>A0A918DKX3</accession>
<evidence type="ECO:0000256" key="14">
    <source>
        <dbReference type="RuleBase" id="RU364088"/>
    </source>
</evidence>
<dbReference type="CDD" id="cd00075">
    <property type="entry name" value="HATPase"/>
    <property type="match status" value="1"/>
</dbReference>
<dbReference type="InterPro" id="IPR003660">
    <property type="entry name" value="HAMP_dom"/>
</dbReference>
<dbReference type="InterPro" id="IPR036097">
    <property type="entry name" value="HisK_dim/P_sf"/>
</dbReference>
<dbReference type="SUPFAM" id="SSF55874">
    <property type="entry name" value="ATPase domain of HSP90 chaperone/DNA topoisomerase II/histidine kinase"/>
    <property type="match status" value="1"/>
</dbReference>
<evidence type="ECO:0000256" key="12">
    <source>
        <dbReference type="ARBA" id="ARBA00023012"/>
    </source>
</evidence>
<dbReference type="GO" id="GO:0000155">
    <property type="term" value="F:phosphorelay sensor kinase activity"/>
    <property type="evidence" value="ECO:0007669"/>
    <property type="project" value="InterPro"/>
</dbReference>
<organism evidence="17 18">
    <name type="scientific">Bowmanella pacifica</name>
    <dbReference type="NCBI Taxonomy" id="502051"/>
    <lineage>
        <taxon>Bacteria</taxon>
        <taxon>Pseudomonadati</taxon>
        <taxon>Pseudomonadota</taxon>
        <taxon>Gammaproteobacteria</taxon>
        <taxon>Alteromonadales</taxon>
        <taxon>Alteromonadaceae</taxon>
        <taxon>Bowmanella</taxon>
    </lineage>
</organism>
<dbReference type="InterPro" id="IPR003594">
    <property type="entry name" value="HATPase_dom"/>
</dbReference>
<evidence type="ECO:0000313" key="18">
    <source>
        <dbReference type="Proteomes" id="UP000606935"/>
    </source>
</evidence>
<protein>
    <recommendedName>
        <fullName evidence="14">Sensor protein</fullName>
        <ecNumber evidence="14">2.7.13.3</ecNumber>
    </recommendedName>
</protein>
<dbReference type="EMBL" id="BMLS01000003">
    <property type="protein sequence ID" value="GGO70640.1"/>
    <property type="molecule type" value="Genomic_DNA"/>
</dbReference>
<comment type="function">
    <text evidence="14">Member of a two-component regulatory system.</text>
</comment>
<name>A0A918DKX3_9ALTE</name>
<dbReference type="SMART" id="SM00304">
    <property type="entry name" value="HAMP"/>
    <property type="match status" value="1"/>
</dbReference>
<dbReference type="Proteomes" id="UP000606935">
    <property type="component" value="Unassembled WGS sequence"/>
</dbReference>
<dbReference type="Gene3D" id="3.30.565.10">
    <property type="entry name" value="Histidine kinase-like ATPase, C-terminal domain"/>
    <property type="match status" value="1"/>
</dbReference>
<evidence type="ECO:0000256" key="8">
    <source>
        <dbReference type="ARBA" id="ARBA00022741"/>
    </source>
</evidence>
<keyword evidence="13 14" id="KW-0472">Membrane</keyword>
<keyword evidence="3 14" id="KW-1003">Cell membrane</keyword>
<dbReference type="Pfam" id="PF21085">
    <property type="entry name" value="CusS"/>
    <property type="match status" value="1"/>
</dbReference>
<feature type="transmembrane region" description="Helical" evidence="14">
    <location>
        <begin position="12"/>
        <end position="33"/>
    </location>
</feature>
<keyword evidence="18" id="KW-1185">Reference proteome</keyword>
<dbReference type="Pfam" id="PF00672">
    <property type="entry name" value="HAMP"/>
    <property type="match status" value="1"/>
</dbReference>
<keyword evidence="4 14" id="KW-0997">Cell inner membrane</keyword>
<keyword evidence="10 14" id="KW-0067">ATP-binding</keyword>
<evidence type="ECO:0000256" key="7">
    <source>
        <dbReference type="ARBA" id="ARBA00022692"/>
    </source>
</evidence>
<evidence type="ECO:0000256" key="4">
    <source>
        <dbReference type="ARBA" id="ARBA00022519"/>
    </source>
</evidence>
<evidence type="ECO:0000256" key="5">
    <source>
        <dbReference type="ARBA" id="ARBA00022553"/>
    </source>
</evidence>
<evidence type="ECO:0000313" key="17">
    <source>
        <dbReference type="EMBL" id="GGO70640.1"/>
    </source>
</evidence>
<dbReference type="GO" id="GO:0005524">
    <property type="term" value="F:ATP binding"/>
    <property type="evidence" value="ECO:0007669"/>
    <property type="project" value="UniProtKB-KW"/>
</dbReference>
<evidence type="ECO:0000256" key="6">
    <source>
        <dbReference type="ARBA" id="ARBA00022679"/>
    </source>
</evidence>
<keyword evidence="8 14" id="KW-0547">Nucleotide-binding</keyword>
<sequence>MRLIDKILSLRSRMLLLVGGTLILCFVLVGVLVDRQVKDHFTEQDVAELAVVSQAVRERLHPFKQMPSPEQLVQVLSGAESGFHGMYFSLYDKRGQQIYSNSALAQIPVLRTRAMDKVEDAQPVVWNEQSEHLRGILLTITLPGGEPGEMAVSRNIDFHQTFLGGFHQTLWLTLLMIWIITLLMGAIAIRLGLGPLHRLSRQISGITTERLDLRLDPTQVPRELSELVVSFNQMISEVELGFERLKHFSADIAHELRTPLTVLAMQSQVALNQARNPDEYREVLYSNLEEYERLTAMVKDMLWLAKTDNGLVALELESFELAEDVDKLAEYMGVLSEERHIHIRRSGQSLLLADRGLIQRALSNLLGNAIRHAREGSEVLVLLSQTPQQSLIEVINQGEPLTEEQQSHLFERFYRADGARSRSKEGTGLGLAMVKSIVELHQGKISVASQQGRISFKIALPKSMPPSS</sequence>
<keyword evidence="6 14" id="KW-0808">Transferase</keyword>
<evidence type="ECO:0000256" key="13">
    <source>
        <dbReference type="ARBA" id="ARBA00023136"/>
    </source>
</evidence>
<dbReference type="FunFam" id="1.10.287.130:FF:000001">
    <property type="entry name" value="Two-component sensor histidine kinase"/>
    <property type="match status" value="1"/>
</dbReference>
<dbReference type="SMART" id="SM00387">
    <property type="entry name" value="HATPase_c"/>
    <property type="match status" value="1"/>
</dbReference>
<proteinExistence type="predicted"/>
<keyword evidence="9 14" id="KW-0418">Kinase</keyword>
<dbReference type="NCBIfam" id="TIGR01386">
    <property type="entry name" value="cztS_silS_copS"/>
    <property type="match status" value="1"/>
</dbReference>
<dbReference type="Gene3D" id="6.10.340.10">
    <property type="match status" value="1"/>
</dbReference>
<evidence type="ECO:0000256" key="2">
    <source>
        <dbReference type="ARBA" id="ARBA00004429"/>
    </source>
</evidence>
<dbReference type="InterPro" id="IPR036890">
    <property type="entry name" value="HATPase_C_sf"/>
</dbReference>
<dbReference type="PROSITE" id="PS50109">
    <property type="entry name" value="HIS_KIN"/>
    <property type="match status" value="1"/>
</dbReference>
<comment type="catalytic activity">
    <reaction evidence="1 14">
        <text>ATP + protein L-histidine = ADP + protein N-phospho-L-histidine.</text>
        <dbReference type="EC" id="2.7.13.3"/>
    </reaction>
</comment>
<keyword evidence="5" id="KW-0597">Phosphoprotein</keyword>
<dbReference type="InterPro" id="IPR004358">
    <property type="entry name" value="Sig_transdc_His_kin-like_C"/>
</dbReference>
<dbReference type="Gene3D" id="1.10.287.130">
    <property type="match status" value="1"/>
</dbReference>
<comment type="subcellular location">
    <subcellularLocation>
        <location evidence="2">Cell inner membrane</location>
        <topology evidence="2">Multi-pass membrane protein</topology>
    </subcellularLocation>
</comment>
<dbReference type="SMART" id="SM00388">
    <property type="entry name" value="HisKA"/>
    <property type="match status" value="1"/>
</dbReference>
<dbReference type="PROSITE" id="PS50885">
    <property type="entry name" value="HAMP"/>
    <property type="match status" value="1"/>
</dbReference>
<reference evidence="17" key="2">
    <citation type="submission" date="2020-09" db="EMBL/GenBank/DDBJ databases">
        <authorList>
            <person name="Sun Q."/>
            <person name="Zhou Y."/>
        </authorList>
    </citation>
    <scope>NUCLEOTIDE SEQUENCE</scope>
    <source>
        <strain evidence="17">CGMCC 1.7086</strain>
    </source>
</reference>
<dbReference type="InterPro" id="IPR048590">
    <property type="entry name" value="CusS-like_sensor"/>
</dbReference>
<evidence type="ECO:0000259" key="15">
    <source>
        <dbReference type="PROSITE" id="PS50109"/>
    </source>
</evidence>
<comment type="caution">
    <text evidence="17">The sequence shown here is derived from an EMBL/GenBank/DDBJ whole genome shotgun (WGS) entry which is preliminary data.</text>
</comment>
<dbReference type="RefSeq" id="WP_188695380.1">
    <property type="nucleotide sequence ID" value="NZ_BMLS01000003.1"/>
</dbReference>
<dbReference type="GO" id="GO:0005886">
    <property type="term" value="C:plasma membrane"/>
    <property type="evidence" value="ECO:0007669"/>
    <property type="project" value="UniProtKB-SubCell"/>
</dbReference>
<dbReference type="InterPro" id="IPR003661">
    <property type="entry name" value="HisK_dim/P_dom"/>
</dbReference>
<dbReference type="SUPFAM" id="SSF47384">
    <property type="entry name" value="Homodimeric domain of signal transducing histidine kinase"/>
    <property type="match status" value="1"/>
</dbReference>
<dbReference type="PANTHER" id="PTHR45436">
    <property type="entry name" value="SENSOR HISTIDINE KINASE YKOH"/>
    <property type="match status" value="1"/>
</dbReference>
<dbReference type="FunFam" id="3.30.565.10:FF:000006">
    <property type="entry name" value="Sensor histidine kinase WalK"/>
    <property type="match status" value="1"/>
</dbReference>
<dbReference type="PRINTS" id="PR00344">
    <property type="entry name" value="BCTRLSENSOR"/>
</dbReference>
<dbReference type="Pfam" id="PF02518">
    <property type="entry name" value="HATPase_c"/>
    <property type="match status" value="1"/>
</dbReference>
<keyword evidence="7 14" id="KW-0812">Transmembrane</keyword>
<reference evidence="17" key="1">
    <citation type="journal article" date="2014" name="Int. J. Syst. Evol. Microbiol.">
        <title>Complete genome sequence of Corynebacterium casei LMG S-19264T (=DSM 44701T), isolated from a smear-ripened cheese.</title>
        <authorList>
            <consortium name="US DOE Joint Genome Institute (JGI-PGF)"/>
            <person name="Walter F."/>
            <person name="Albersmeier A."/>
            <person name="Kalinowski J."/>
            <person name="Ruckert C."/>
        </authorList>
    </citation>
    <scope>NUCLEOTIDE SEQUENCE</scope>
    <source>
        <strain evidence="17">CGMCC 1.7086</strain>
    </source>
</reference>
<dbReference type="AlphaFoldDB" id="A0A918DKX3"/>
<gene>
    <name evidence="17" type="primary">cusS</name>
    <name evidence="17" type="ORF">GCM10010982_24630</name>
</gene>
<dbReference type="PANTHER" id="PTHR45436:SF15">
    <property type="entry name" value="SENSOR HISTIDINE KINASE CUSS"/>
    <property type="match status" value="1"/>
</dbReference>
<evidence type="ECO:0000256" key="1">
    <source>
        <dbReference type="ARBA" id="ARBA00000085"/>
    </source>
</evidence>
<dbReference type="InterPro" id="IPR006290">
    <property type="entry name" value="CztS_silS_copS"/>
</dbReference>
<evidence type="ECO:0000256" key="3">
    <source>
        <dbReference type="ARBA" id="ARBA00022475"/>
    </source>
</evidence>
<evidence type="ECO:0000259" key="16">
    <source>
        <dbReference type="PROSITE" id="PS50885"/>
    </source>
</evidence>
<feature type="domain" description="Histidine kinase" evidence="15">
    <location>
        <begin position="251"/>
        <end position="464"/>
    </location>
</feature>
<dbReference type="Pfam" id="PF00512">
    <property type="entry name" value="HisKA"/>
    <property type="match status" value="1"/>
</dbReference>